<dbReference type="PRINTS" id="PR00834">
    <property type="entry name" value="PROTEASES2C"/>
</dbReference>
<dbReference type="GO" id="GO:0006508">
    <property type="term" value="P:proteolysis"/>
    <property type="evidence" value="ECO:0007669"/>
    <property type="project" value="UniProtKB-KW"/>
</dbReference>
<protein>
    <submittedName>
        <fullName evidence="4">Trypsin-like serine protease</fullName>
    </submittedName>
</protein>
<accession>A0A6I3LJW1</accession>
<dbReference type="EMBL" id="WMJX01000022">
    <property type="protein sequence ID" value="MTG98563.1"/>
    <property type="molecule type" value="Genomic_DNA"/>
</dbReference>
<dbReference type="PANTHER" id="PTHR43343">
    <property type="entry name" value="PEPTIDASE S12"/>
    <property type="match status" value="1"/>
</dbReference>
<comment type="caution">
    <text evidence="4">The sequence shown here is derived from an EMBL/GenBank/DDBJ whole genome shotgun (WGS) entry which is preliminary data.</text>
</comment>
<evidence type="ECO:0000313" key="4">
    <source>
        <dbReference type="EMBL" id="MTG98563.1"/>
    </source>
</evidence>
<dbReference type="SUPFAM" id="SSF50494">
    <property type="entry name" value="Trypsin-like serine proteases"/>
    <property type="match status" value="1"/>
</dbReference>
<dbReference type="AlphaFoldDB" id="A0A6I3LJW1"/>
<evidence type="ECO:0000256" key="1">
    <source>
        <dbReference type="ARBA" id="ARBA00022670"/>
    </source>
</evidence>
<evidence type="ECO:0000313" key="5">
    <source>
        <dbReference type="Proteomes" id="UP000438760"/>
    </source>
</evidence>
<dbReference type="GO" id="GO:0004252">
    <property type="term" value="F:serine-type endopeptidase activity"/>
    <property type="evidence" value="ECO:0007669"/>
    <property type="project" value="InterPro"/>
</dbReference>
<feature type="coiled-coil region" evidence="3">
    <location>
        <begin position="30"/>
        <end position="62"/>
    </location>
</feature>
<dbReference type="RefSeq" id="WP_155092586.1">
    <property type="nucleotide sequence ID" value="NZ_WMJX01000022.1"/>
</dbReference>
<name>A0A6I3LJW1_9FLAO</name>
<reference evidence="4 5" key="1">
    <citation type="submission" date="2019-11" db="EMBL/GenBank/DDBJ databases">
        <title>Genome of Strain BIT-d1.</title>
        <authorList>
            <person name="Yang Y."/>
        </authorList>
    </citation>
    <scope>NUCLEOTIDE SEQUENCE [LARGE SCALE GENOMIC DNA]</scope>
    <source>
        <strain evidence="4 5">BIT-d1</strain>
    </source>
</reference>
<dbReference type="InterPro" id="IPR051201">
    <property type="entry name" value="Chloro_Bact_Ser_Proteases"/>
</dbReference>
<keyword evidence="1 4" id="KW-0645">Protease</keyword>
<evidence type="ECO:0000256" key="3">
    <source>
        <dbReference type="SAM" id="Coils"/>
    </source>
</evidence>
<keyword evidence="3" id="KW-0175">Coiled coil</keyword>
<keyword evidence="5" id="KW-1185">Reference proteome</keyword>
<proteinExistence type="predicted"/>
<keyword evidence="2" id="KW-0378">Hydrolase</keyword>
<sequence>MKWFISYLIVFCVVVNFCLVSCNQQGKSNESSTELELKRKELELREKELELKEREFNRSQQTVNYSNNSQSKERNLSELYNEVKSGVYIIYASNDYSVSQGSAFVVDDYGLAISNYHVFEGADNYIAVNHLNQNFMITDIYEYDKENDYVIFRIGESIGLDFLDIASKKLAVGDKCFTIGTPRGMSFTLSEGIVSGYRDNNSLVQTTTNITHGSSGGPLMNREGKVIGITTSTLGEGNLNFAVNIKKLPLSKYLGKQPFVSSGQQNDVSHSELKYFVQRYYEILTDKDFNSLYTMYAPTLRRYYSKYDISVSQVVQIARDYNDIFNIRKASHYVRWDTFDSDKVGDYYVVDFILDLKLDRYDRNKASNFVSHIIMVLDGSKRIVSIYEDIINKY</sequence>
<gene>
    <name evidence="4" type="ORF">GJV76_10570</name>
</gene>
<dbReference type="PANTHER" id="PTHR43343:SF3">
    <property type="entry name" value="PROTEASE DO-LIKE 8, CHLOROPLASTIC"/>
    <property type="match status" value="1"/>
</dbReference>
<dbReference type="Pfam" id="PF13365">
    <property type="entry name" value="Trypsin_2"/>
    <property type="match status" value="1"/>
</dbReference>
<dbReference type="InterPro" id="IPR009003">
    <property type="entry name" value="Peptidase_S1_PA"/>
</dbReference>
<dbReference type="Proteomes" id="UP000438760">
    <property type="component" value="Unassembled WGS sequence"/>
</dbReference>
<dbReference type="OrthoDB" id="9758917at2"/>
<dbReference type="InterPro" id="IPR001940">
    <property type="entry name" value="Peptidase_S1C"/>
</dbReference>
<dbReference type="Gene3D" id="2.40.10.120">
    <property type="match status" value="1"/>
</dbReference>
<evidence type="ECO:0000256" key="2">
    <source>
        <dbReference type="ARBA" id="ARBA00022801"/>
    </source>
</evidence>
<organism evidence="4 5">
    <name type="scientific">Myroides albus</name>
    <dbReference type="NCBI Taxonomy" id="2562892"/>
    <lineage>
        <taxon>Bacteria</taxon>
        <taxon>Pseudomonadati</taxon>
        <taxon>Bacteroidota</taxon>
        <taxon>Flavobacteriia</taxon>
        <taxon>Flavobacteriales</taxon>
        <taxon>Flavobacteriaceae</taxon>
        <taxon>Myroides</taxon>
    </lineage>
</organism>